<dbReference type="PANTHER" id="PTHR31956:SF1">
    <property type="entry name" value="NON-SPECIFIC PHOSPHOLIPASE C1"/>
    <property type="match status" value="1"/>
</dbReference>
<accession>A0A939PKC8</accession>
<dbReference type="EMBL" id="JAGEOJ010000014">
    <property type="protein sequence ID" value="MBO2451683.1"/>
    <property type="molecule type" value="Genomic_DNA"/>
</dbReference>
<evidence type="ECO:0000256" key="3">
    <source>
        <dbReference type="SAM" id="MobiDB-lite"/>
    </source>
</evidence>
<reference evidence="4" key="1">
    <citation type="submission" date="2021-03" db="EMBL/GenBank/DDBJ databases">
        <authorList>
            <person name="Kanchanasin P."/>
            <person name="Saeng-In P."/>
            <person name="Phongsopitanun W."/>
            <person name="Yuki M."/>
            <person name="Kudo T."/>
            <person name="Ohkuma M."/>
            <person name="Tanasupawat S."/>
        </authorList>
    </citation>
    <scope>NUCLEOTIDE SEQUENCE</scope>
    <source>
        <strain evidence="4">GKU 128</strain>
    </source>
</reference>
<gene>
    <name evidence="4" type="ORF">J4573_31650</name>
</gene>
<evidence type="ECO:0000313" key="4">
    <source>
        <dbReference type="EMBL" id="MBO2451683.1"/>
    </source>
</evidence>
<keyword evidence="1" id="KW-0378">Hydrolase</keyword>
<dbReference type="GO" id="GO:0005975">
    <property type="term" value="P:carbohydrate metabolic process"/>
    <property type="evidence" value="ECO:0007669"/>
    <property type="project" value="UniProtKB-ARBA"/>
</dbReference>
<dbReference type="Gene3D" id="3.40.720.10">
    <property type="entry name" value="Alkaline Phosphatase, subunit A"/>
    <property type="match status" value="1"/>
</dbReference>
<comment type="caution">
    <text evidence="4">The sequence shown here is derived from an EMBL/GenBank/DDBJ whole genome shotgun (WGS) entry which is preliminary data.</text>
</comment>
<dbReference type="PANTHER" id="PTHR31956">
    <property type="entry name" value="NON-SPECIFIC PHOSPHOLIPASE C4-RELATED"/>
    <property type="match status" value="1"/>
</dbReference>
<dbReference type="Proteomes" id="UP000669179">
    <property type="component" value="Unassembled WGS sequence"/>
</dbReference>
<proteinExistence type="predicted"/>
<dbReference type="RefSeq" id="WP_208259594.1">
    <property type="nucleotide sequence ID" value="NZ_JAGEOJ010000014.1"/>
</dbReference>
<evidence type="ECO:0000313" key="5">
    <source>
        <dbReference type="Proteomes" id="UP000669179"/>
    </source>
</evidence>
<evidence type="ECO:0008006" key="6">
    <source>
        <dbReference type="Google" id="ProtNLM"/>
    </source>
</evidence>
<dbReference type="GO" id="GO:0042578">
    <property type="term" value="F:phosphoric ester hydrolase activity"/>
    <property type="evidence" value="ECO:0007669"/>
    <property type="project" value="UniProtKB-ARBA"/>
</dbReference>
<evidence type="ECO:0000256" key="1">
    <source>
        <dbReference type="ARBA" id="ARBA00022801"/>
    </source>
</evidence>
<dbReference type="AlphaFoldDB" id="A0A939PKC8"/>
<feature type="region of interest" description="Disordered" evidence="3">
    <location>
        <begin position="299"/>
        <end position="318"/>
    </location>
</feature>
<keyword evidence="5" id="KW-1185">Reference proteome</keyword>
<organism evidence="4 5">
    <name type="scientific">Actinomadura barringtoniae</name>
    <dbReference type="NCBI Taxonomy" id="1427535"/>
    <lineage>
        <taxon>Bacteria</taxon>
        <taxon>Bacillati</taxon>
        <taxon>Actinomycetota</taxon>
        <taxon>Actinomycetes</taxon>
        <taxon>Streptosporangiales</taxon>
        <taxon>Thermomonosporaceae</taxon>
        <taxon>Actinomadura</taxon>
    </lineage>
</organism>
<protein>
    <recommendedName>
        <fullName evidence="6">Acid phosphatase</fullName>
    </recommendedName>
</protein>
<sequence length="403" mass="42433">MPKPSALRRPPGIALLCAAVLAAALALVAMRSGSAHPMAARDTAAQSRLAAPPAFDHVVIVMEENRDDGEITAAAAPYIDQIRKGGASLTEMYGIVHPSQGNYFAQFHGKVEGQLDQCPVPGAPFDRPNLASKLIGAGKTFGAYMQGYPGSPSTCSSGDYVQRHAPWLNFTNVPASTFHTDAEFPADFARLPTVSYVIPDNKHNMHSASVTDGDTYLKNRLGAYAEWAKTHNSLLIVTWDESQVFNSVNDIETVFYGANVKPGEYGPSNPAVGKDNHYNVLRTLEDMYGLGHNEGSVDATPITAPFGTGGGGDPDPGGSCKVANPGDQTVKVGGKVNIKFTSTGCSGTVAYTVSGKLPYVLLASGDTLSGTVYQPGTYPVTVTVKDGAGATGKADFKIVVNWF</sequence>
<dbReference type="InterPro" id="IPR013783">
    <property type="entry name" value="Ig-like_fold"/>
</dbReference>
<keyword evidence="2" id="KW-0843">Virulence</keyword>
<evidence type="ECO:0000256" key="2">
    <source>
        <dbReference type="ARBA" id="ARBA00023026"/>
    </source>
</evidence>
<dbReference type="Pfam" id="PF05345">
    <property type="entry name" value="He_PIG"/>
    <property type="match status" value="1"/>
</dbReference>
<dbReference type="Pfam" id="PF04185">
    <property type="entry name" value="Phosphoesterase"/>
    <property type="match status" value="1"/>
</dbReference>
<dbReference type="Gene3D" id="2.60.40.10">
    <property type="entry name" value="Immunoglobulins"/>
    <property type="match status" value="1"/>
</dbReference>
<dbReference type="InterPro" id="IPR017850">
    <property type="entry name" value="Alkaline_phosphatase_core_sf"/>
</dbReference>
<dbReference type="InterPro" id="IPR007312">
    <property type="entry name" value="Phosphoesterase"/>
</dbReference>
<name>A0A939PKC8_9ACTN</name>
<dbReference type="CDD" id="cd00146">
    <property type="entry name" value="PKD"/>
    <property type="match status" value="1"/>
</dbReference>